<dbReference type="InterPro" id="IPR036237">
    <property type="entry name" value="Xyl_isomerase-like_sf"/>
</dbReference>
<dbReference type="InterPro" id="IPR050312">
    <property type="entry name" value="IolE/XylAMocC-like"/>
</dbReference>
<evidence type="ECO:0000259" key="1">
    <source>
        <dbReference type="Pfam" id="PF01261"/>
    </source>
</evidence>
<feature type="domain" description="Xylose isomerase-like TIM barrel" evidence="1">
    <location>
        <begin position="26"/>
        <end position="246"/>
    </location>
</feature>
<keyword evidence="2" id="KW-0413">Isomerase</keyword>
<evidence type="ECO:0000313" key="2">
    <source>
        <dbReference type="EMBL" id="HIS30824.1"/>
    </source>
</evidence>
<proteinExistence type="predicted"/>
<comment type="caution">
    <text evidence="2">The sequence shown here is derived from an EMBL/GenBank/DDBJ whole genome shotgun (WGS) entry which is preliminary data.</text>
</comment>
<sequence>MQKKFGIGMYTVHQSVRRDMYGTFRGLAEMGYRGIEFYGELDFDLKEIERSLRDSGLTLTSWHVEWRNLQPDRFGQTVNYLQAAGCPAAVIPCLGGKWNVAHGPQEECREIWLRYIEEMNRICERLNAEGIRTGYHNHEHEFKLVYEGKSVFDMLFEGLSPEVIMEFDSGNCIEGGTDPLTVLRKYRDREILLHLKPFSRTRGFDTVLGAEDDENDWEHILASHDFLWLLVESENAQLPEMENAKRCLQGIKNICQ</sequence>
<dbReference type="EMBL" id="DVIQ01000023">
    <property type="protein sequence ID" value="HIS30824.1"/>
    <property type="molecule type" value="Genomic_DNA"/>
</dbReference>
<organism evidence="2 3">
    <name type="scientific">Candidatus Limivivens intestinipullorum</name>
    <dbReference type="NCBI Taxonomy" id="2840858"/>
    <lineage>
        <taxon>Bacteria</taxon>
        <taxon>Bacillati</taxon>
        <taxon>Bacillota</taxon>
        <taxon>Clostridia</taxon>
        <taxon>Lachnospirales</taxon>
        <taxon>Lachnospiraceae</taxon>
        <taxon>Lachnospiraceae incertae sedis</taxon>
        <taxon>Candidatus Limivivens</taxon>
    </lineage>
</organism>
<protein>
    <submittedName>
        <fullName evidence="2">Sugar phosphate isomerase/epimerase</fullName>
    </submittedName>
</protein>
<gene>
    <name evidence="2" type="ORF">IAB44_04630</name>
</gene>
<accession>A0A9D1ES27</accession>
<dbReference type="Gene3D" id="3.20.20.150">
    <property type="entry name" value="Divalent-metal-dependent TIM barrel enzymes"/>
    <property type="match status" value="1"/>
</dbReference>
<dbReference type="PANTHER" id="PTHR12110:SF41">
    <property type="entry name" value="INOSOSE DEHYDRATASE"/>
    <property type="match status" value="1"/>
</dbReference>
<evidence type="ECO:0000313" key="3">
    <source>
        <dbReference type="Proteomes" id="UP000823935"/>
    </source>
</evidence>
<dbReference type="InterPro" id="IPR013022">
    <property type="entry name" value="Xyl_isomerase-like_TIM-brl"/>
</dbReference>
<dbReference type="GO" id="GO:0016853">
    <property type="term" value="F:isomerase activity"/>
    <property type="evidence" value="ECO:0007669"/>
    <property type="project" value="UniProtKB-KW"/>
</dbReference>
<dbReference type="Proteomes" id="UP000823935">
    <property type="component" value="Unassembled WGS sequence"/>
</dbReference>
<reference evidence="2" key="2">
    <citation type="journal article" date="2021" name="PeerJ">
        <title>Extensive microbial diversity within the chicken gut microbiome revealed by metagenomics and culture.</title>
        <authorList>
            <person name="Gilroy R."/>
            <person name="Ravi A."/>
            <person name="Getino M."/>
            <person name="Pursley I."/>
            <person name="Horton D.L."/>
            <person name="Alikhan N.F."/>
            <person name="Baker D."/>
            <person name="Gharbi K."/>
            <person name="Hall N."/>
            <person name="Watson M."/>
            <person name="Adriaenssens E.M."/>
            <person name="Foster-Nyarko E."/>
            <person name="Jarju S."/>
            <person name="Secka A."/>
            <person name="Antonio M."/>
            <person name="Oren A."/>
            <person name="Chaudhuri R.R."/>
            <person name="La Ragione R."/>
            <person name="Hildebrand F."/>
            <person name="Pallen M.J."/>
        </authorList>
    </citation>
    <scope>NUCLEOTIDE SEQUENCE</scope>
    <source>
        <strain evidence="2">CHK190-19873</strain>
    </source>
</reference>
<reference evidence="2" key="1">
    <citation type="submission" date="2020-10" db="EMBL/GenBank/DDBJ databases">
        <authorList>
            <person name="Gilroy R."/>
        </authorList>
    </citation>
    <scope>NUCLEOTIDE SEQUENCE</scope>
    <source>
        <strain evidence="2">CHK190-19873</strain>
    </source>
</reference>
<dbReference type="PANTHER" id="PTHR12110">
    <property type="entry name" value="HYDROXYPYRUVATE ISOMERASE"/>
    <property type="match status" value="1"/>
</dbReference>
<name>A0A9D1ES27_9FIRM</name>
<dbReference type="Pfam" id="PF01261">
    <property type="entry name" value="AP_endonuc_2"/>
    <property type="match status" value="1"/>
</dbReference>
<dbReference type="AlphaFoldDB" id="A0A9D1ES27"/>
<dbReference type="SUPFAM" id="SSF51658">
    <property type="entry name" value="Xylose isomerase-like"/>
    <property type="match status" value="1"/>
</dbReference>